<dbReference type="Gene3D" id="3.30.70.330">
    <property type="match status" value="1"/>
</dbReference>
<keyword evidence="4" id="KW-0805">Transcription regulation</keyword>
<feature type="compositionally biased region" description="Basic and acidic residues" evidence="9">
    <location>
        <begin position="361"/>
        <end position="376"/>
    </location>
</feature>
<reference evidence="11 12" key="1">
    <citation type="submission" date="2022-05" db="EMBL/GenBank/DDBJ databases">
        <authorList>
            <consortium name="Genoscope - CEA"/>
            <person name="William W."/>
        </authorList>
    </citation>
    <scope>NUCLEOTIDE SEQUENCE [LARGE SCALE GENOMIC DNA]</scope>
</reference>
<dbReference type="PANTHER" id="PTHR15528">
    <property type="entry name" value="PEROXISOME PROLIFERATOR ACTIVATED RECEPTOR GAMMA COACTIVATOR 1 PGC-1 -RELATED"/>
    <property type="match status" value="1"/>
</dbReference>
<dbReference type="SUPFAM" id="SSF54928">
    <property type="entry name" value="RNA-binding domain, RBD"/>
    <property type="match status" value="1"/>
</dbReference>
<evidence type="ECO:0000256" key="9">
    <source>
        <dbReference type="SAM" id="MobiDB-lite"/>
    </source>
</evidence>
<evidence type="ECO:0000256" key="4">
    <source>
        <dbReference type="ARBA" id="ARBA00023015"/>
    </source>
</evidence>
<proteinExistence type="predicted"/>
<dbReference type="SMART" id="SM00360">
    <property type="entry name" value="RRM"/>
    <property type="match status" value="1"/>
</dbReference>
<evidence type="ECO:0000256" key="8">
    <source>
        <dbReference type="PROSITE-ProRule" id="PRU00176"/>
    </source>
</evidence>
<dbReference type="Proteomes" id="UP001159405">
    <property type="component" value="Unassembled WGS sequence"/>
</dbReference>
<evidence type="ECO:0000256" key="7">
    <source>
        <dbReference type="ARBA" id="ARBA00023242"/>
    </source>
</evidence>
<accession>A0ABN8MWI9</accession>
<keyword evidence="12" id="KW-1185">Reference proteome</keyword>
<feature type="compositionally biased region" description="Basic and acidic residues" evidence="9">
    <location>
        <begin position="243"/>
        <end position="252"/>
    </location>
</feature>
<dbReference type="InterPro" id="IPR000504">
    <property type="entry name" value="RRM_dom"/>
</dbReference>
<organism evidence="11 12">
    <name type="scientific">Porites lobata</name>
    <dbReference type="NCBI Taxonomy" id="104759"/>
    <lineage>
        <taxon>Eukaryota</taxon>
        <taxon>Metazoa</taxon>
        <taxon>Cnidaria</taxon>
        <taxon>Anthozoa</taxon>
        <taxon>Hexacorallia</taxon>
        <taxon>Scleractinia</taxon>
        <taxon>Fungiina</taxon>
        <taxon>Poritidae</taxon>
        <taxon>Porites</taxon>
    </lineage>
</organism>
<keyword evidence="5" id="KW-0010">Activator</keyword>
<name>A0ABN8MWI9_9CNID</name>
<sequence length="574" mass="65437">MIQSEALGMPVSPPYHEVQGDVELRGLEQKTTLFAAKLNESTTCEALKHKHTVGSDGSSQSLAPEYHTLHSDRMEGIEASDVSNLLEQFLEYEEKQGSLGGRSSSKIPLSSMKDKFPGKETMVLKINSFVEAHDRDFVFSHETENDSVNSDVHGPASGETLDLFYLPKKEPLQNGVTKHESSGDNKKCLIDNHSTDHNYACCGYPMRKPPQDAAEIKSFTTVITDLSRPSPQKSVDSDTGNQIDEKVSDRTDTISSKRQSSCFRDDADRKSRIPKRYRGPYCEDSSDGECSSSDDDKCYDRRHSSHHGSSNVYNENRRKQHKRKPSYSSDEISCCKRSKRRHSLYSDDSSDDQHYSTSDDDSGKEYRRRYDPRESESYVSQRHSSGSDGNSSSHRRRKRRSVGQDYSERDSHDRGDKSVRDIEMERKLGFKFDQHIKGTANEERRIVYIGKISNKTTQDDIWRRFRPFGPIEKVTVHLREEGDNYAFVTFFEYSAAAEAIERGNEDSRQPVLDICFGGRRKFCGGSYVDFDSNTSYLEEQEVSRPPSSDEMDFDTLLQLSQKNLKDRKESCRGR</sequence>
<evidence type="ECO:0000259" key="10">
    <source>
        <dbReference type="PROSITE" id="PS50102"/>
    </source>
</evidence>
<keyword evidence="2" id="KW-0597">Phosphoprotein</keyword>
<keyword evidence="6" id="KW-0804">Transcription</keyword>
<gene>
    <name evidence="11" type="ORF">PLOB_00015924</name>
</gene>
<dbReference type="InterPro" id="IPR035979">
    <property type="entry name" value="RBD_domain_sf"/>
</dbReference>
<feature type="compositionally biased region" description="Low complexity" evidence="9">
    <location>
        <begin position="380"/>
        <end position="392"/>
    </location>
</feature>
<keyword evidence="3 8" id="KW-0694">RNA-binding</keyword>
<evidence type="ECO:0000256" key="2">
    <source>
        <dbReference type="ARBA" id="ARBA00022553"/>
    </source>
</evidence>
<dbReference type="InterPro" id="IPR034605">
    <property type="entry name" value="PGC-1"/>
</dbReference>
<feature type="compositionally biased region" description="Basic and acidic residues" evidence="9">
    <location>
        <begin position="406"/>
        <end position="420"/>
    </location>
</feature>
<dbReference type="InterPro" id="IPR012677">
    <property type="entry name" value="Nucleotide-bd_a/b_plait_sf"/>
</dbReference>
<comment type="subcellular location">
    <subcellularLocation>
        <location evidence="1">Nucleus</location>
    </subcellularLocation>
</comment>
<evidence type="ECO:0000313" key="12">
    <source>
        <dbReference type="Proteomes" id="UP001159405"/>
    </source>
</evidence>
<evidence type="ECO:0000256" key="6">
    <source>
        <dbReference type="ARBA" id="ARBA00023163"/>
    </source>
</evidence>
<evidence type="ECO:0000256" key="1">
    <source>
        <dbReference type="ARBA" id="ARBA00004123"/>
    </source>
</evidence>
<feature type="domain" description="RRM" evidence="10">
    <location>
        <begin position="445"/>
        <end position="535"/>
    </location>
</feature>
<evidence type="ECO:0000256" key="3">
    <source>
        <dbReference type="ARBA" id="ARBA00022884"/>
    </source>
</evidence>
<dbReference type="Pfam" id="PF00076">
    <property type="entry name" value="RRM_1"/>
    <property type="match status" value="1"/>
</dbReference>
<comment type="caution">
    <text evidence="11">The sequence shown here is derived from an EMBL/GenBank/DDBJ whole genome shotgun (WGS) entry which is preliminary data.</text>
</comment>
<dbReference type="EMBL" id="CALNXK010000002">
    <property type="protein sequence ID" value="CAH3033548.1"/>
    <property type="molecule type" value="Genomic_DNA"/>
</dbReference>
<keyword evidence="7" id="KW-0539">Nucleus</keyword>
<feature type="region of interest" description="Disordered" evidence="9">
    <location>
        <begin position="222"/>
        <end position="420"/>
    </location>
</feature>
<feature type="compositionally biased region" description="Polar residues" evidence="9">
    <location>
        <begin position="222"/>
        <end position="242"/>
    </location>
</feature>
<protein>
    <recommendedName>
        <fullName evidence="10">RRM domain-containing protein</fullName>
    </recommendedName>
</protein>
<dbReference type="PANTHER" id="PTHR15528:SF11">
    <property type="entry name" value="FI18188P1"/>
    <property type="match status" value="1"/>
</dbReference>
<evidence type="ECO:0000313" key="11">
    <source>
        <dbReference type="EMBL" id="CAH3033548.1"/>
    </source>
</evidence>
<dbReference type="PROSITE" id="PS50102">
    <property type="entry name" value="RRM"/>
    <property type="match status" value="1"/>
</dbReference>
<evidence type="ECO:0000256" key="5">
    <source>
        <dbReference type="ARBA" id="ARBA00023159"/>
    </source>
</evidence>
<feature type="compositionally biased region" description="Polar residues" evidence="9">
    <location>
        <begin position="253"/>
        <end position="262"/>
    </location>
</feature>